<keyword evidence="5 12" id="KW-1133">Transmembrane helix</keyword>
<keyword evidence="2" id="KW-0813">Transport</keyword>
<keyword evidence="4 12" id="KW-0812">Transmembrane</keyword>
<evidence type="ECO:0000256" key="3">
    <source>
        <dbReference type="ARBA" id="ARBA00022475"/>
    </source>
</evidence>
<dbReference type="InterPro" id="IPR019594">
    <property type="entry name" value="Glu/Gly-bd"/>
</dbReference>
<keyword evidence="10" id="KW-1071">Ligand-gated ion channel</keyword>
<dbReference type="GO" id="GO:0015276">
    <property type="term" value="F:ligand-gated monoatomic ion channel activity"/>
    <property type="evidence" value="ECO:0007669"/>
    <property type="project" value="InterPro"/>
</dbReference>
<gene>
    <name evidence="15" type="primary">LOC100908351</name>
</gene>
<dbReference type="Proteomes" id="UP000694867">
    <property type="component" value="Unplaced"/>
</dbReference>
<name>A0AAJ6QQ43_9ACAR</name>
<proteinExistence type="predicted"/>
<dbReference type="GeneID" id="100908351"/>
<keyword evidence="8" id="KW-0675">Receptor</keyword>
<evidence type="ECO:0000256" key="1">
    <source>
        <dbReference type="ARBA" id="ARBA00004651"/>
    </source>
</evidence>
<feature type="domain" description="Ionotropic glutamate receptor L-glutamate and glycine-binding" evidence="13">
    <location>
        <begin position="4"/>
        <end position="89"/>
    </location>
</feature>
<dbReference type="PANTHER" id="PTHR42643:SF38">
    <property type="entry name" value="IONOTROPIC RECEPTOR 100A"/>
    <property type="match status" value="1"/>
</dbReference>
<keyword evidence="9" id="KW-0325">Glycoprotein</keyword>
<keyword evidence="3" id="KW-1003">Cell membrane</keyword>
<evidence type="ECO:0000256" key="6">
    <source>
        <dbReference type="ARBA" id="ARBA00023065"/>
    </source>
</evidence>
<evidence type="ECO:0000256" key="7">
    <source>
        <dbReference type="ARBA" id="ARBA00023136"/>
    </source>
</evidence>
<dbReference type="InterPro" id="IPR052192">
    <property type="entry name" value="Insect_Ionotropic_Sensory_Rcpt"/>
</dbReference>
<organism evidence="14 15">
    <name type="scientific">Galendromus occidentalis</name>
    <name type="common">western predatory mite</name>
    <dbReference type="NCBI Taxonomy" id="34638"/>
    <lineage>
        <taxon>Eukaryota</taxon>
        <taxon>Metazoa</taxon>
        <taxon>Ecdysozoa</taxon>
        <taxon>Arthropoda</taxon>
        <taxon>Chelicerata</taxon>
        <taxon>Arachnida</taxon>
        <taxon>Acari</taxon>
        <taxon>Parasitiformes</taxon>
        <taxon>Mesostigmata</taxon>
        <taxon>Gamasina</taxon>
        <taxon>Phytoseioidea</taxon>
        <taxon>Phytoseiidae</taxon>
        <taxon>Typhlodrominae</taxon>
        <taxon>Galendromus</taxon>
    </lineage>
</organism>
<evidence type="ECO:0000256" key="10">
    <source>
        <dbReference type="ARBA" id="ARBA00023286"/>
    </source>
</evidence>
<dbReference type="SUPFAM" id="SSF53850">
    <property type="entry name" value="Periplasmic binding protein-like II"/>
    <property type="match status" value="1"/>
</dbReference>
<evidence type="ECO:0000256" key="11">
    <source>
        <dbReference type="ARBA" id="ARBA00023303"/>
    </source>
</evidence>
<dbReference type="KEGG" id="goe:100908351"/>
<evidence type="ECO:0000256" key="8">
    <source>
        <dbReference type="ARBA" id="ARBA00023170"/>
    </source>
</evidence>
<dbReference type="GO" id="GO:0005886">
    <property type="term" value="C:plasma membrane"/>
    <property type="evidence" value="ECO:0007669"/>
    <property type="project" value="UniProtKB-SubCell"/>
</dbReference>
<dbReference type="Pfam" id="PF10613">
    <property type="entry name" value="Lig_chan-Glu_bd"/>
    <property type="match status" value="1"/>
</dbReference>
<dbReference type="AlphaFoldDB" id="A0AAJ6QQ43"/>
<evidence type="ECO:0000256" key="9">
    <source>
        <dbReference type="ARBA" id="ARBA00023180"/>
    </source>
</evidence>
<comment type="subcellular location">
    <subcellularLocation>
        <location evidence="1">Cell membrane</location>
        <topology evidence="1">Multi-pass membrane protein</topology>
    </subcellularLocation>
</comment>
<protein>
    <submittedName>
        <fullName evidence="15">Glutamate receptor ionotropic, delta-1-like</fullName>
    </submittedName>
</protein>
<feature type="non-terminal residue" evidence="15">
    <location>
        <position position="257"/>
    </location>
</feature>
<dbReference type="Gene3D" id="3.40.190.10">
    <property type="entry name" value="Periplasmic binding protein-like II"/>
    <property type="match status" value="1"/>
</dbReference>
<evidence type="ECO:0000313" key="15">
    <source>
        <dbReference type="RefSeq" id="XP_003740208.1"/>
    </source>
</evidence>
<evidence type="ECO:0000256" key="5">
    <source>
        <dbReference type="ARBA" id="ARBA00022989"/>
    </source>
</evidence>
<keyword evidence="14" id="KW-1185">Reference proteome</keyword>
<accession>A0AAJ6QQ43</accession>
<evidence type="ECO:0000259" key="13">
    <source>
        <dbReference type="Pfam" id="PF10613"/>
    </source>
</evidence>
<evidence type="ECO:0000256" key="2">
    <source>
        <dbReference type="ARBA" id="ARBA00022448"/>
    </source>
</evidence>
<keyword evidence="11" id="KW-0407">Ion channel</keyword>
<evidence type="ECO:0000256" key="12">
    <source>
        <dbReference type="SAM" id="Phobius"/>
    </source>
</evidence>
<evidence type="ECO:0000256" key="4">
    <source>
        <dbReference type="ARBA" id="ARBA00022692"/>
    </source>
</evidence>
<sequence>MSEHIRVVFNLFPPWVYPAALPDGRIELEGMFGSLVDNLTYSLNLTYEASIPSDGLYGHKFENNTWSGMLGALDREEADLAVGPFTLDHDLFMDFDTMPSCEYTFITALTGMKKAFETKPTPYTKAFQPITWVCIAASISLLSILITGERWILGGEVTFWSATSDIFTMMQTLLQESTKDRFNYLFARINGGIWIIGSFLLMQFFTQDLKANMVVKAPTMRISSLDQIVEKKWLQIAYPIQSPIGSILETTPGEFGD</sequence>
<dbReference type="PANTHER" id="PTHR42643">
    <property type="entry name" value="IONOTROPIC RECEPTOR 20A-RELATED"/>
    <property type="match status" value="1"/>
</dbReference>
<reference evidence="15" key="1">
    <citation type="submission" date="2025-08" db="UniProtKB">
        <authorList>
            <consortium name="RefSeq"/>
        </authorList>
    </citation>
    <scope>IDENTIFICATION</scope>
</reference>
<keyword evidence="6" id="KW-0406">Ion transport</keyword>
<keyword evidence="7 12" id="KW-0472">Membrane</keyword>
<feature type="transmembrane region" description="Helical" evidence="12">
    <location>
        <begin position="185"/>
        <end position="205"/>
    </location>
</feature>
<evidence type="ECO:0000313" key="14">
    <source>
        <dbReference type="Proteomes" id="UP000694867"/>
    </source>
</evidence>
<dbReference type="RefSeq" id="XP_003740208.1">
    <property type="nucleotide sequence ID" value="XM_003740160.1"/>
</dbReference>